<keyword evidence="2" id="KW-1185">Reference proteome</keyword>
<gene>
    <name evidence="1" type="ORF">HMPREF1050_0581</name>
</gene>
<evidence type="ECO:0000313" key="2">
    <source>
        <dbReference type="Proteomes" id="UP000003016"/>
    </source>
</evidence>
<sequence length="42" mass="4859">MIAFKKDGGIVNTFFQICLRKYAQYILENEQQKTPLAFAYGV</sequence>
<proteinExistence type="predicted"/>
<dbReference type="Proteomes" id="UP000003016">
    <property type="component" value="Unassembled WGS sequence"/>
</dbReference>
<name>A0ABP2P2W9_HAEPH</name>
<evidence type="ECO:0000313" key="1">
    <source>
        <dbReference type="EMBL" id="EIJ67187.1"/>
    </source>
</evidence>
<reference evidence="1 2" key="1">
    <citation type="submission" date="2012-02" db="EMBL/GenBank/DDBJ databases">
        <authorList>
            <person name="Harkins D.M."/>
            <person name="Madupu R."/>
            <person name="Durkin A.S."/>
            <person name="Torralba M."/>
            <person name="Methe B."/>
            <person name="Sutton G.G."/>
            <person name="Nelson K.E."/>
        </authorList>
    </citation>
    <scope>NUCLEOTIDE SEQUENCE [LARGE SCALE GENOMIC DNA]</scope>
    <source>
        <strain evidence="1 2">HK385</strain>
    </source>
</reference>
<organism evidence="1 2">
    <name type="scientific">Haemophilus parahaemolyticus HK385</name>
    <dbReference type="NCBI Taxonomy" id="1095744"/>
    <lineage>
        <taxon>Bacteria</taxon>
        <taxon>Pseudomonadati</taxon>
        <taxon>Pseudomonadota</taxon>
        <taxon>Gammaproteobacteria</taxon>
        <taxon>Pasteurellales</taxon>
        <taxon>Pasteurellaceae</taxon>
        <taxon>Haemophilus</taxon>
    </lineage>
</organism>
<protein>
    <submittedName>
        <fullName evidence="1">Uncharacterized protein</fullName>
    </submittedName>
</protein>
<dbReference type="EMBL" id="AJSW01000061">
    <property type="protein sequence ID" value="EIJ67187.1"/>
    <property type="molecule type" value="Genomic_DNA"/>
</dbReference>
<accession>A0ABP2P2W9</accession>
<comment type="caution">
    <text evidence="1">The sequence shown here is derived from an EMBL/GenBank/DDBJ whole genome shotgun (WGS) entry which is preliminary data.</text>
</comment>